<reference evidence="2" key="1">
    <citation type="submission" date="2019-09" db="EMBL/GenBank/DDBJ databases">
        <authorList>
            <person name="Li J."/>
        </authorList>
    </citation>
    <scope>NUCLEOTIDE SEQUENCE [LARGE SCALE GENOMIC DNA]</scope>
    <source>
        <strain evidence="2">JCM 14732</strain>
    </source>
</reference>
<feature type="compositionally biased region" description="Low complexity" evidence="1">
    <location>
        <begin position="38"/>
        <end position="58"/>
    </location>
</feature>
<accession>A0A5M4FB01</accession>
<dbReference type="OrthoDB" id="3744725at2"/>
<dbReference type="RefSeq" id="WP_149691007.1">
    <property type="nucleotide sequence ID" value="NZ_SDPQ02000004.1"/>
</dbReference>
<gene>
    <name evidence="2" type="ORF">ESP70_019600</name>
</gene>
<evidence type="ECO:0000313" key="3">
    <source>
        <dbReference type="Proteomes" id="UP000380867"/>
    </source>
</evidence>
<dbReference type="AlphaFoldDB" id="A0A5M4FB01"/>
<feature type="compositionally biased region" description="Low complexity" evidence="1">
    <location>
        <begin position="66"/>
        <end position="76"/>
    </location>
</feature>
<organism evidence="2 3">
    <name type="scientific">Aeromicrobium ginsengisoli</name>
    <dbReference type="NCBI Taxonomy" id="363867"/>
    <lineage>
        <taxon>Bacteria</taxon>
        <taxon>Bacillati</taxon>
        <taxon>Actinomycetota</taxon>
        <taxon>Actinomycetes</taxon>
        <taxon>Propionibacteriales</taxon>
        <taxon>Nocardioidaceae</taxon>
        <taxon>Aeromicrobium</taxon>
    </lineage>
</organism>
<comment type="caution">
    <text evidence="2">The sequence shown here is derived from an EMBL/GenBank/DDBJ whole genome shotgun (WGS) entry which is preliminary data.</text>
</comment>
<protein>
    <submittedName>
        <fullName evidence="2">Uncharacterized protein</fullName>
    </submittedName>
</protein>
<dbReference type="Proteomes" id="UP000380867">
    <property type="component" value="Unassembled WGS sequence"/>
</dbReference>
<dbReference type="EMBL" id="SDPQ02000004">
    <property type="protein sequence ID" value="KAA1394401.1"/>
    <property type="molecule type" value="Genomic_DNA"/>
</dbReference>
<evidence type="ECO:0000256" key="1">
    <source>
        <dbReference type="SAM" id="MobiDB-lite"/>
    </source>
</evidence>
<name>A0A5M4FB01_9ACTN</name>
<feature type="region of interest" description="Disordered" evidence="1">
    <location>
        <begin position="29"/>
        <end position="88"/>
    </location>
</feature>
<sequence>MRSKWITVLAGLIATVVLVSVVIGLTSPDGSVTDGDTAKPSATATTATTPSPTPTATTPSPPAKPARPTAARAPASVRGPWPGRPDSVTLDGDRVDWCPAVRTTGATEAVEVFGKAAVDDAACAAVRFIFGKRYSRLAIPRDSYDAQDLDFVLPALASSTTAAFRPRVDAFVADPDSLDVREELGLVVLRGDGTLAGATRTSAGSGRVFYGTAYSADGYRDRAVWINPRWSKVAISVDRSKAEPRIVAVLDAAAAVPVFNPAERRDDMLTVPTHAMFFLRKEGSSWKVGGWRITSGTYDYARLTLR</sequence>
<keyword evidence="3" id="KW-1185">Reference proteome</keyword>
<proteinExistence type="predicted"/>
<evidence type="ECO:0000313" key="2">
    <source>
        <dbReference type="EMBL" id="KAA1394401.1"/>
    </source>
</evidence>